<evidence type="ECO:0000313" key="1">
    <source>
        <dbReference type="EMBL" id="DAG00791.1"/>
    </source>
</evidence>
<organism evidence="1">
    <name type="scientific">Myoviridae sp. ctJ2i1</name>
    <dbReference type="NCBI Taxonomy" id="2825079"/>
    <lineage>
        <taxon>Viruses</taxon>
        <taxon>Duplodnaviria</taxon>
        <taxon>Heunggongvirae</taxon>
        <taxon>Uroviricota</taxon>
        <taxon>Caudoviricetes</taxon>
    </lineage>
</organism>
<reference evidence="1" key="1">
    <citation type="journal article" date="2021" name="Proc. Natl. Acad. Sci. U.S.A.">
        <title>A Catalog of Tens of Thousands of Viruses from Human Metagenomes Reveals Hidden Associations with Chronic Diseases.</title>
        <authorList>
            <person name="Tisza M.J."/>
            <person name="Buck C.B."/>
        </authorList>
    </citation>
    <scope>NUCLEOTIDE SEQUENCE</scope>
    <source>
        <strain evidence="1">CtJ2i1</strain>
    </source>
</reference>
<accession>A0A8S5V2E2</accession>
<name>A0A8S5V2E2_9CAUD</name>
<sequence>MKNKFRFKINKWVKLSIPPALIPYYQWAVFEKQNKIGKKNFRLYHIYFFFLEKYL</sequence>
<dbReference type="EMBL" id="BK016182">
    <property type="protein sequence ID" value="DAG00791.1"/>
    <property type="molecule type" value="Genomic_DNA"/>
</dbReference>
<proteinExistence type="predicted"/>
<protein>
    <submittedName>
        <fullName evidence="1">Uncharacterized protein</fullName>
    </submittedName>
</protein>